<evidence type="ECO:0000256" key="1">
    <source>
        <dbReference type="SAM" id="MobiDB-lite"/>
    </source>
</evidence>
<accession>A0AAQ4F5K7</accession>
<reference evidence="3 4" key="1">
    <citation type="journal article" date="2023" name="Arcadia Sci">
        <title>De novo assembly of a long-read Amblyomma americanum tick genome.</title>
        <authorList>
            <person name="Chou S."/>
            <person name="Poskanzer K.E."/>
            <person name="Rollins M."/>
            <person name="Thuy-Boun P.S."/>
        </authorList>
    </citation>
    <scope>NUCLEOTIDE SEQUENCE [LARGE SCALE GENOMIC DNA]</scope>
    <source>
        <strain evidence="3">F_SG_1</strain>
        <tissue evidence="3">Salivary glands</tissue>
    </source>
</reference>
<protein>
    <submittedName>
        <fullName evidence="3">Uncharacterized protein</fullName>
    </submittedName>
</protein>
<keyword evidence="2" id="KW-0732">Signal</keyword>
<feature type="compositionally biased region" description="Low complexity" evidence="1">
    <location>
        <begin position="275"/>
        <end position="293"/>
    </location>
</feature>
<feature type="region of interest" description="Disordered" evidence="1">
    <location>
        <begin position="72"/>
        <end position="119"/>
    </location>
</feature>
<feature type="signal peptide" evidence="2">
    <location>
        <begin position="1"/>
        <end position="22"/>
    </location>
</feature>
<organism evidence="3 4">
    <name type="scientific">Amblyomma americanum</name>
    <name type="common">Lone star tick</name>
    <dbReference type="NCBI Taxonomy" id="6943"/>
    <lineage>
        <taxon>Eukaryota</taxon>
        <taxon>Metazoa</taxon>
        <taxon>Ecdysozoa</taxon>
        <taxon>Arthropoda</taxon>
        <taxon>Chelicerata</taxon>
        <taxon>Arachnida</taxon>
        <taxon>Acari</taxon>
        <taxon>Parasitiformes</taxon>
        <taxon>Ixodida</taxon>
        <taxon>Ixodoidea</taxon>
        <taxon>Ixodidae</taxon>
        <taxon>Amblyomminae</taxon>
        <taxon>Amblyomma</taxon>
    </lineage>
</organism>
<feature type="compositionally biased region" description="Polar residues" evidence="1">
    <location>
        <begin position="296"/>
        <end position="306"/>
    </location>
</feature>
<feature type="non-terminal residue" evidence="3">
    <location>
        <position position="486"/>
    </location>
</feature>
<proteinExistence type="predicted"/>
<feature type="compositionally biased region" description="Low complexity" evidence="1">
    <location>
        <begin position="312"/>
        <end position="337"/>
    </location>
</feature>
<evidence type="ECO:0000256" key="2">
    <source>
        <dbReference type="SAM" id="SignalP"/>
    </source>
</evidence>
<feature type="compositionally biased region" description="Basic and acidic residues" evidence="1">
    <location>
        <begin position="72"/>
        <end position="82"/>
    </location>
</feature>
<evidence type="ECO:0000313" key="3">
    <source>
        <dbReference type="EMBL" id="KAK8782153.1"/>
    </source>
</evidence>
<feature type="region of interest" description="Disordered" evidence="1">
    <location>
        <begin position="272"/>
        <end position="377"/>
    </location>
</feature>
<gene>
    <name evidence="3" type="ORF">V5799_016505</name>
</gene>
<comment type="caution">
    <text evidence="3">The sequence shown here is derived from an EMBL/GenBank/DDBJ whole genome shotgun (WGS) entry which is preliminary data.</text>
</comment>
<feature type="region of interest" description="Disordered" evidence="1">
    <location>
        <begin position="126"/>
        <end position="145"/>
    </location>
</feature>
<dbReference type="Proteomes" id="UP001321473">
    <property type="component" value="Unassembled WGS sequence"/>
</dbReference>
<dbReference type="AlphaFoldDB" id="A0AAQ4F5K7"/>
<evidence type="ECO:0000313" key="4">
    <source>
        <dbReference type="Proteomes" id="UP001321473"/>
    </source>
</evidence>
<keyword evidence="4" id="KW-1185">Reference proteome</keyword>
<dbReference type="EMBL" id="JARKHS020006968">
    <property type="protein sequence ID" value="KAK8782153.1"/>
    <property type="molecule type" value="Genomic_DNA"/>
</dbReference>
<name>A0AAQ4F5K7_AMBAM</name>
<feature type="compositionally biased region" description="Polar residues" evidence="1">
    <location>
        <begin position="345"/>
        <end position="356"/>
    </location>
</feature>
<sequence>MKAGCPSLLVLVPLFLCVAVQALPTGHKAGPGEHVPDEVEQLDQLRKAMGSKATKVVESESSQVLNVDGRVRASSNKEKTVKDAQSGAMLASVKQTSKLEQRGPGERPHSVSRTQLDVPALGIHDTKIEDSNNNKNVPQSAQQQQQLLPGLGQAEKKNYIPYPWNPEELDQTDYTPADLAQYILRTGDEEGVAMAVEELLRMGMMNREEAIVYLQDVKAEMNYIRSQQEKLRKIQELREVINMKKKDEFKVQQHRLSEALDTREMEHPPKVAMTAKAPQKPAQQHAPNAKAAASENPKSPASSSVSKEVAPSAPSQAGGKGKAASASSSAVASSKTAGGDKDKSSATAHQGSQVESAPNGAESQKRSGAAERLMLPSGLTPSKLSVLELERLGEEQRGRSAQQQAEDDVLGALKRLRGSSLYDEYTLEEIIYWLAKDMFAHSIIKGEEALFRSLSEENKRLRGPLTLVCSDVRIRKRDYFSTRPMP</sequence>
<feature type="compositionally biased region" description="Basic and acidic residues" evidence="1">
    <location>
        <begin position="97"/>
        <end position="109"/>
    </location>
</feature>
<feature type="chain" id="PRO_5043025322" evidence="2">
    <location>
        <begin position="23"/>
        <end position="486"/>
    </location>
</feature>